<comment type="caution">
    <text evidence="5">The sequence shown here is derived from an EMBL/GenBank/DDBJ whole genome shotgun (WGS) entry which is preliminary data.</text>
</comment>
<dbReference type="PANTHER" id="PTHR34606:SF4">
    <property type="entry name" value="OUTER MEMBRANE LIPOPROTEIN DOLP"/>
    <property type="match status" value="1"/>
</dbReference>
<dbReference type="PROSITE" id="PS50914">
    <property type="entry name" value="BON"/>
    <property type="match status" value="2"/>
</dbReference>
<evidence type="ECO:0000313" key="5">
    <source>
        <dbReference type="EMBL" id="RLJ62155.1"/>
    </source>
</evidence>
<sequence length="224" mass="23549">MTRKLHILLLLSMAAALPQLSGCVGAVAVGAGAGALMVSDRRPSETYLSDQGIEIRAANRIDERFGDKAHINVTSYNRAVLLTGEVPDAATKAEVEKITAAVPDVKAISNELEIAGISSLSSRSNDTYVTSKVKGRFLDANKFSVNAVKVVTENGVVYLLGIVSQREADAAVEVARTTGGVRKVVRLFEIVSEAQAKRLDDPANKPTQSGAPAAATPPPTPAKQ</sequence>
<dbReference type="InterPro" id="IPR051686">
    <property type="entry name" value="Lipoprotein_DolP"/>
</dbReference>
<reference evidence="5 6" key="1">
    <citation type="submission" date="2018-10" db="EMBL/GenBank/DDBJ databases">
        <title>Genomic Encyclopedia of Type Strains, Phase IV (KMG-IV): sequencing the most valuable type-strain genomes for metagenomic binning, comparative biology and taxonomic classification.</title>
        <authorList>
            <person name="Goeker M."/>
        </authorList>
    </citation>
    <scope>NUCLEOTIDE SEQUENCE [LARGE SCALE GENOMIC DNA]</scope>
    <source>
        <strain evidence="5 6">DSM 26916</strain>
    </source>
</reference>
<feature type="signal peptide" evidence="3">
    <location>
        <begin position="1"/>
        <end position="21"/>
    </location>
</feature>
<protein>
    <submittedName>
        <fullName evidence="5">Osmotically-inducible protein OsmY</fullName>
    </submittedName>
</protein>
<evidence type="ECO:0000313" key="6">
    <source>
        <dbReference type="Proteomes" id="UP000268908"/>
    </source>
</evidence>
<dbReference type="InterPro" id="IPR007055">
    <property type="entry name" value="BON_dom"/>
</dbReference>
<feature type="domain" description="BON" evidence="4">
    <location>
        <begin position="125"/>
        <end position="192"/>
    </location>
</feature>
<dbReference type="InterPro" id="IPR014004">
    <property type="entry name" value="Transpt-assoc_nodulatn_dom_bac"/>
</dbReference>
<dbReference type="OrthoDB" id="5294487at2"/>
<proteinExistence type="predicted"/>
<dbReference type="AlphaFoldDB" id="A0A497X8A5"/>
<evidence type="ECO:0000256" key="2">
    <source>
        <dbReference type="SAM" id="MobiDB-lite"/>
    </source>
</evidence>
<evidence type="ECO:0000259" key="4">
    <source>
        <dbReference type="PROSITE" id="PS50914"/>
    </source>
</evidence>
<evidence type="ECO:0000256" key="1">
    <source>
        <dbReference type="ARBA" id="ARBA00022729"/>
    </source>
</evidence>
<evidence type="ECO:0000256" key="3">
    <source>
        <dbReference type="SAM" id="SignalP"/>
    </source>
</evidence>
<dbReference type="Proteomes" id="UP000268908">
    <property type="component" value="Unassembled WGS sequence"/>
</dbReference>
<dbReference type="EMBL" id="RCCI01000008">
    <property type="protein sequence ID" value="RLJ62155.1"/>
    <property type="molecule type" value="Genomic_DNA"/>
</dbReference>
<gene>
    <name evidence="5" type="ORF">DFR35_2799</name>
</gene>
<feature type="compositionally biased region" description="Pro residues" evidence="2">
    <location>
        <begin position="215"/>
        <end position="224"/>
    </location>
</feature>
<feature type="domain" description="BON" evidence="4">
    <location>
        <begin position="49"/>
        <end position="116"/>
    </location>
</feature>
<dbReference type="Pfam" id="PF04972">
    <property type="entry name" value="BON"/>
    <property type="match status" value="2"/>
</dbReference>
<dbReference type="PANTHER" id="PTHR34606">
    <property type="entry name" value="BON DOMAIN-CONTAINING PROTEIN"/>
    <property type="match status" value="1"/>
</dbReference>
<accession>A0A497X8A5</accession>
<dbReference type="SMART" id="SM00749">
    <property type="entry name" value="BON"/>
    <property type="match status" value="2"/>
</dbReference>
<feature type="chain" id="PRO_5019847282" evidence="3">
    <location>
        <begin position="22"/>
        <end position="224"/>
    </location>
</feature>
<keyword evidence="1 3" id="KW-0732">Signal</keyword>
<organism evidence="5 6">
    <name type="scientific">Sulfurisoma sediminicola</name>
    <dbReference type="NCBI Taxonomy" id="1381557"/>
    <lineage>
        <taxon>Bacteria</taxon>
        <taxon>Pseudomonadati</taxon>
        <taxon>Pseudomonadota</taxon>
        <taxon>Betaproteobacteria</taxon>
        <taxon>Nitrosomonadales</taxon>
        <taxon>Sterolibacteriaceae</taxon>
        <taxon>Sulfurisoma</taxon>
    </lineage>
</organism>
<keyword evidence="6" id="KW-1185">Reference proteome</keyword>
<name>A0A497X8A5_9PROT</name>
<feature type="region of interest" description="Disordered" evidence="2">
    <location>
        <begin position="198"/>
        <end position="224"/>
    </location>
</feature>
<dbReference type="Gene3D" id="3.30.1340.30">
    <property type="match status" value="1"/>
</dbReference>
<dbReference type="RefSeq" id="WP_121243288.1">
    <property type="nucleotide sequence ID" value="NZ_BHVV01000002.1"/>
</dbReference>